<accession>A0A0A2GXS9</accession>
<keyword evidence="2" id="KW-1133">Transmembrane helix</keyword>
<feature type="transmembrane region" description="Helical" evidence="2">
    <location>
        <begin position="28"/>
        <end position="51"/>
    </location>
</feature>
<keyword evidence="1" id="KW-0175">Coiled coil</keyword>
<feature type="transmembrane region" description="Helical" evidence="2">
    <location>
        <begin position="57"/>
        <end position="74"/>
    </location>
</feature>
<dbReference type="OrthoDB" id="594406at2"/>
<reference evidence="3 4" key="1">
    <citation type="submission" date="2014-10" db="EMBL/GenBank/DDBJ databases">
        <title>Draft genome sequence of the proteorhodopsin-containing marine bacterium Dokdonia donghaensis.</title>
        <authorList>
            <person name="Gomez-Consarnau L."/>
            <person name="Gonzalez J.M."/>
            <person name="Riedel T."/>
            <person name="Jaenicke S."/>
            <person name="Wagner-Doebler I."/>
            <person name="Fuhrman J.A."/>
        </authorList>
    </citation>
    <scope>NUCLEOTIDE SEQUENCE [LARGE SCALE GENOMIC DNA]</scope>
    <source>
        <strain evidence="3 4">DSW-1</strain>
    </source>
</reference>
<organism evidence="3 4">
    <name type="scientific">Dokdonia donghaensis DSW-1</name>
    <dbReference type="NCBI Taxonomy" id="1300343"/>
    <lineage>
        <taxon>Bacteria</taxon>
        <taxon>Pseudomonadati</taxon>
        <taxon>Bacteroidota</taxon>
        <taxon>Flavobacteriia</taxon>
        <taxon>Flavobacteriales</taxon>
        <taxon>Flavobacteriaceae</taxon>
        <taxon>Dokdonia</taxon>
    </lineage>
</organism>
<dbReference type="EMBL" id="JSAQ01000001">
    <property type="protein sequence ID" value="KGO07146.1"/>
    <property type="molecule type" value="Genomic_DNA"/>
</dbReference>
<feature type="transmembrane region" description="Helical" evidence="2">
    <location>
        <begin position="264"/>
        <end position="283"/>
    </location>
</feature>
<evidence type="ECO:0000256" key="2">
    <source>
        <dbReference type="SAM" id="Phobius"/>
    </source>
</evidence>
<proteinExistence type="predicted"/>
<dbReference type="KEGG" id="ddo:I597_0887"/>
<name>A0A0A2GXS9_9FLAO</name>
<feature type="transmembrane region" description="Helical" evidence="2">
    <location>
        <begin position="95"/>
        <end position="113"/>
    </location>
</feature>
<dbReference type="AlphaFoldDB" id="A0A0A2GXS9"/>
<gene>
    <name evidence="3" type="ORF">NV36_10070</name>
</gene>
<comment type="caution">
    <text evidence="3">The sequence shown here is derived from an EMBL/GenBank/DDBJ whole genome shotgun (WGS) entry which is preliminary data.</text>
</comment>
<sequence length="367" mass="41751">MIQSFFILCSGADRDVLDTCSRGEKNKYAGIGATVFFTAVLATIAATYALFTVFDNVYRAILFGLLWGLVIFNLDRFIVSTLKKRNNWWKEFGMAIPRLILAVIIAVVISKPLELKIFEKEIDRVMLSQKNEFTVQNQGEILAQYTPEINKLDAQIAAAKQEIATKETEVNNLYEIYIDEAEGTAGTELLGKGPVYQEKRDKHDAALAELTTIKATNAEKIAQAEAQKIQLRDEFNTAVSTSQPIINNFDGLMARIDAMKELPWLPSLFIFLLFLAIETAPIFSKLISPMGEYDIKLADHELTIKEWSAQKALQRKILTETDHIVNDRVYTDIAQDEELYNYKKKMAKEILKRQQDAFYRRQTKILG</sequence>
<dbReference type="RefSeq" id="WP_035326830.1">
    <property type="nucleotide sequence ID" value="NZ_CP015125.1"/>
</dbReference>
<keyword evidence="2" id="KW-0812">Transmembrane</keyword>
<evidence type="ECO:0000313" key="3">
    <source>
        <dbReference type="EMBL" id="KGO07146.1"/>
    </source>
</evidence>
<keyword evidence="4" id="KW-1185">Reference proteome</keyword>
<dbReference type="Pfam" id="PF14362">
    <property type="entry name" value="DUF4407"/>
    <property type="match status" value="1"/>
</dbReference>
<evidence type="ECO:0000256" key="1">
    <source>
        <dbReference type="SAM" id="Coils"/>
    </source>
</evidence>
<dbReference type="PATRIC" id="fig|1300343.5.peg.898"/>
<feature type="coiled-coil region" evidence="1">
    <location>
        <begin position="149"/>
        <end position="176"/>
    </location>
</feature>
<protein>
    <recommendedName>
        <fullName evidence="5">DUF4407 domain-containing protein</fullName>
    </recommendedName>
</protein>
<dbReference type="Proteomes" id="UP000030140">
    <property type="component" value="Unassembled WGS sequence"/>
</dbReference>
<dbReference type="InterPro" id="IPR025519">
    <property type="entry name" value="DUF4407"/>
</dbReference>
<evidence type="ECO:0000313" key="4">
    <source>
        <dbReference type="Proteomes" id="UP000030140"/>
    </source>
</evidence>
<evidence type="ECO:0008006" key="5">
    <source>
        <dbReference type="Google" id="ProtNLM"/>
    </source>
</evidence>
<keyword evidence="2" id="KW-0472">Membrane</keyword>